<dbReference type="EMBL" id="NHYE01000939">
    <property type="protein sequence ID" value="PPR01447.1"/>
    <property type="molecule type" value="Genomic_DNA"/>
</dbReference>
<dbReference type="InterPro" id="IPR012338">
    <property type="entry name" value="Beta-lactam/transpept-like"/>
</dbReference>
<dbReference type="PANTHER" id="PTHR46825:SF15">
    <property type="entry name" value="BETA-LACTAMASE-RELATED DOMAIN-CONTAINING PROTEIN"/>
    <property type="match status" value="1"/>
</dbReference>
<name>A0A409YEK9_9AGAR</name>
<feature type="region of interest" description="Disordered" evidence="2">
    <location>
        <begin position="601"/>
        <end position="621"/>
    </location>
</feature>
<dbReference type="Proteomes" id="UP000284706">
    <property type="component" value="Unassembled WGS sequence"/>
</dbReference>
<evidence type="ECO:0000256" key="1">
    <source>
        <dbReference type="ARBA" id="ARBA00038215"/>
    </source>
</evidence>
<dbReference type="PANTHER" id="PTHR46825">
    <property type="entry name" value="D-ALANYL-D-ALANINE-CARBOXYPEPTIDASE/ENDOPEPTIDASE AMPH"/>
    <property type="match status" value="1"/>
</dbReference>
<evidence type="ECO:0000256" key="2">
    <source>
        <dbReference type="SAM" id="MobiDB-lite"/>
    </source>
</evidence>
<dbReference type="InterPro" id="IPR050491">
    <property type="entry name" value="AmpC-like"/>
</dbReference>
<gene>
    <name evidence="5" type="ORF">CVT26_015080</name>
</gene>
<accession>A0A409YEK9</accession>
<dbReference type="SUPFAM" id="SSF56601">
    <property type="entry name" value="beta-lactamase/transpeptidase-like"/>
    <property type="match status" value="1"/>
</dbReference>
<evidence type="ECO:0000259" key="4">
    <source>
        <dbReference type="Pfam" id="PF00144"/>
    </source>
</evidence>
<feature type="signal peptide" evidence="3">
    <location>
        <begin position="1"/>
        <end position="19"/>
    </location>
</feature>
<feature type="domain" description="Beta-lactamase-related" evidence="4">
    <location>
        <begin position="47"/>
        <end position="396"/>
    </location>
</feature>
<protein>
    <recommendedName>
        <fullName evidence="4">Beta-lactamase-related domain-containing protein</fullName>
    </recommendedName>
</protein>
<proteinExistence type="inferred from homology"/>
<comment type="caution">
    <text evidence="5">The sequence shown here is derived from an EMBL/GenBank/DDBJ whole genome shotgun (WGS) entry which is preliminary data.</text>
</comment>
<dbReference type="Pfam" id="PF00144">
    <property type="entry name" value="Beta-lactamase"/>
    <property type="match status" value="1"/>
</dbReference>
<sequence length="621" mass="68933">MKVYSALAASIAVCQACHALQVPFVSSPTQDTLQTVNKRLISEKTEQYIQTLLTKWNSSGISVAVVRKDESSPTGWHHEFGSYGVAKADGSPVTPDSLFAIASNSKLVLAFSVGLLISNKTLAEERGKEIKWNTKIRDLIPEWGLMDEDMDRGVSIQDMLSHRTGMPRHDYSGVSREGGISEMISTLRYLRPSAEFRETFQYNNLMYETLSYLPQVLLNQTYESYVAQHIFGPLNMSSSTFSVADAEASGNLADGFQWDAKDITQGKNGTLVPTVPYFQRPGEEKIWAGAGGVLTSARDLATWVSMLLNNGRHPYTNETVIPSEIVEHVAHGRSVSHGKPEYPEWSPKVYGAGQWRYAYQGHDIIEHGGSNPGYKTQVSRFPNDNLGIITLSNDEIGGRFIIEAIKFRIADELLGLKELDWNDRFEAKWNEYVEKAQKSTPRPEEPKLPSAPFSALAEGTFHHPTYGTLRPCLVPSSVSSAPDSADALSSSCSNLFSSYAVQRILSQSDLSVPTYIFPWKRFFVSHLRLAHFNGNLFNVTTVFSNADVREKEGYSHGDGEGGPESKGDVLVIWEERFLAEWVHGEEEGLAFKGDFWGREGLDSRSPGGTGKESAEVWFAKE</sequence>
<dbReference type="InParanoid" id="A0A409YEK9"/>
<reference evidence="5 6" key="1">
    <citation type="journal article" date="2018" name="Evol. Lett.">
        <title>Horizontal gene cluster transfer increased hallucinogenic mushroom diversity.</title>
        <authorList>
            <person name="Reynolds H.T."/>
            <person name="Vijayakumar V."/>
            <person name="Gluck-Thaler E."/>
            <person name="Korotkin H.B."/>
            <person name="Matheny P.B."/>
            <person name="Slot J.C."/>
        </authorList>
    </citation>
    <scope>NUCLEOTIDE SEQUENCE [LARGE SCALE GENOMIC DNA]</scope>
    <source>
        <strain evidence="5 6">SRW20</strain>
    </source>
</reference>
<dbReference type="AlphaFoldDB" id="A0A409YEK9"/>
<feature type="chain" id="PRO_5019231801" description="Beta-lactamase-related domain-containing protein" evidence="3">
    <location>
        <begin position="20"/>
        <end position="621"/>
    </location>
</feature>
<dbReference type="STRING" id="231916.A0A409YEK9"/>
<feature type="compositionally biased region" description="Basic and acidic residues" evidence="2">
    <location>
        <begin position="612"/>
        <end position="621"/>
    </location>
</feature>
<keyword evidence="3" id="KW-0732">Signal</keyword>
<dbReference type="Gene3D" id="3.40.710.10">
    <property type="entry name" value="DD-peptidase/beta-lactamase superfamily"/>
    <property type="match status" value="1"/>
</dbReference>
<dbReference type="InterPro" id="IPR001466">
    <property type="entry name" value="Beta-lactam-related"/>
</dbReference>
<comment type="similarity">
    <text evidence="1">Belongs to the peptidase S12 family.</text>
</comment>
<organism evidence="5 6">
    <name type="scientific">Gymnopilus dilepis</name>
    <dbReference type="NCBI Taxonomy" id="231916"/>
    <lineage>
        <taxon>Eukaryota</taxon>
        <taxon>Fungi</taxon>
        <taxon>Dikarya</taxon>
        <taxon>Basidiomycota</taxon>
        <taxon>Agaricomycotina</taxon>
        <taxon>Agaricomycetes</taxon>
        <taxon>Agaricomycetidae</taxon>
        <taxon>Agaricales</taxon>
        <taxon>Agaricineae</taxon>
        <taxon>Hymenogastraceae</taxon>
        <taxon>Gymnopilus</taxon>
    </lineage>
</organism>
<dbReference type="OrthoDB" id="5946976at2759"/>
<evidence type="ECO:0000256" key="3">
    <source>
        <dbReference type="SAM" id="SignalP"/>
    </source>
</evidence>
<evidence type="ECO:0000313" key="6">
    <source>
        <dbReference type="Proteomes" id="UP000284706"/>
    </source>
</evidence>
<keyword evidence="6" id="KW-1185">Reference proteome</keyword>
<evidence type="ECO:0000313" key="5">
    <source>
        <dbReference type="EMBL" id="PPR01447.1"/>
    </source>
</evidence>